<dbReference type="OrthoDB" id="7594656at2759"/>
<accession>A0A9P0PGA6</accession>
<proteinExistence type="predicted"/>
<gene>
    <name evidence="1" type="ORF">ACAOBT_LOCUS15234</name>
</gene>
<evidence type="ECO:0000313" key="1">
    <source>
        <dbReference type="EMBL" id="CAH1982822.1"/>
    </source>
</evidence>
<reference evidence="1" key="1">
    <citation type="submission" date="2022-03" db="EMBL/GenBank/DDBJ databases">
        <authorList>
            <person name="Sayadi A."/>
        </authorList>
    </citation>
    <scope>NUCLEOTIDE SEQUENCE</scope>
</reference>
<dbReference type="AlphaFoldDB" id="A0A9P0PGA6"/>
<protein>
    <submittedName>
        <fullName evidence="1">Uncharacterized protein</fullName>
    </submittedName>
</protein>
<comment type="caution">
    <text evidence="1">The sequence shown here is derived from an EMBL/GenBank/DDBJ whole genome shotgun (WGS) entry which is preliminary data.</text>
</comment>
<dbReference type="Proteomes" id="UP001152888">
    <property type="component" value="Unassembled WGS sequence"/>
</dbReference>
<sequence length="98" mass="10857">MLGSGCYKTGEMEASLIKATCEINLNRPREAIATLSCRLTHQTPRKSYGGICKVKSPLLKARLCNNGFDTAFAILNELRDKQKVQYAGVFVNSMEKIT</sequence>
<dbReference type="EMBL" id="CAKOFQ010006927">
    <property type="protein sequence ID" value="CAH1982822.1"/>
    <property type="molecule type" value="Genomic_DNA"/>
</dbReference>
<organism evidence="1 2">
    <name type="scientific">Acanthoscelides obtectus</name>
    <name type="common">Bean weevil</name>
    <name type="synonym">Bruchus obtectus</name>
    <dbReference type="NCBI Taxonomy" id="200917"/>
    <lineage>
        <taxon>Eukaryota</taxon>
        <taxon>Metazoa</taxon>
        <taxon>Ecdysozoa</taxon>
        <taxon>Arthropoda</taxon>
        <taxon>Hexapoda</taxon>
        <taxon>Insecta</taxon>
        <taxon>Pterygota</taxon>
        <taxon>Neoptera</taxon>
        <taxon>Endopterygota</taxon>
        <taxon>Coleoptera</taxon>
        <taxon>Polyphaga</taxon>
        <taxon>Cucujiformia</taxon>
        <taxon>Chrysomeloidea</taxon>
        <taxon>Chrysomelidae</taxon>
        <taxon>Bruchinae</taxon>
        <taxon>Bruchini</taxon>
        <taxon>Acanthoscelides</taxon>
    </lineage>
</organism>
<evidence type="ECO:0000313" key="2">
    <source>
        <dbReference type="Proteomes" id="UP001152888"/>
    </source>
</evidence>
<keyword evidence="2" id="KW-1185">Reference proteome</keyword>
<name>A0A9P0PGA6_ACAOB</name>